<dbReference type="Proteomes" id="UP001314170">
    <property type="component" value="Unassembled WGS sequence"/>
</dbReference>
<keyword evidence="1" id="KW-0472">Membrane</keyword>
<feature type="transmembrane region" description="Helical" evidence="1">
    <location>
        <begin position="21"/>
        <end position="38"/>
    </location>
</feature>
<keyword evidence="1" id="KW-1133">Transmembrane helix</keyword>
<sequence>MEIFELAKERLGFNFSRRCTIILVLSFIALPVLVRVFVSYQDSAFDLIAGLGKAKVSPDVAALGSGKTVA</sequence>
<comment type="caution">
    <text evidence="2">The sequence shown here is derived from an EMBL/GenBank/DDBJ whole genome shotgun (WGS) entry which is preliminary data.</text>
</comment>
<name>A0AAV1RM09_9ROSI</name>
<dbReference type="EMBL" id="CAWUPB010000994">
    <property type="protein sequence ID" value="CAK7336432.1"/>
    <property type="molecule type" value="Genomic_DNA"/>
</dbReference>
<reference evidence="2 3" key="1">
    <citation type="submission" date="2024-01" db="EMBL/GenBank/DDBJ databases">
        <authorList>
            <person name="Waweru B."/>
        </authorList>
    </citation>
    <scope>NUCLEOTIDE SEQUENCE [LARGE SCALE GENOMIC DNA]</scope>
</reference>
<organism evidence="2 3">
    <name type="scientific">Dovyalis caffra</name>
    <dbReference type="NCBI Taxonomy" id="77055"/>
    <lineage>
        <taxon>Eukaryota</taxon>
        <taxon>Viridiplantae</taxon>
        <taxon>Streptophyta</taxon>
        <taxon>Embryophyta</taxon>
        <taxon>Tracheophyta</taxon>
        <taxon>Spermatophyta</taxon>
        <taxon>Magnoliopsida</taxon>
        <taxon>eudicotyledons</taxon>
        <taxon>Gunneridae</taxon>
        <taxon>Pentapetalae</taxon>
        <taxon>rosids</taxon>
        <taxon>fabids</taxon>
        <taxon>Malpighiales</taxon>
        <taxon>Salicaceae</taxon>
        <taxon>Flacourtieae</taxon>
        <taxon>Dovyalis</taxon>
    </lineage>
</organism>
<evidence type="ECO:0000313" key="2">
    <source>
        <dbReference type="EMBL" id="CAK7336432.1"/>
    </source>
</evidence>
<gene>
    <name evidence="2" type="ORF">DCAF_LOCUS11440</name>
</gene>
<keyword evidence="3" id="KW-1185">Reference proteome</keyword>
<dbReference type="AlphaFoldDB" id="A0AAV1RM09"/>
<accession>A0AAV1RM09</accession>
<evidence type="ECO:0000313" key="3">
    <source>
        <dbReference type="Proteomes" id="UP001314170"/>
    </source>
</evidence>
<protein>
    <recommendedName>
        <fullName evidence="4">ABC transporter permease</fullName>
    </recommendedName>
</protein>
<proteinExistence type="predicted"/>
<evidence type="ECO:0008006" key="4">
    <source>
        <dbReference type="Google" id="ProtNLM"/>
    </source>
</evidence>
<evidence type="ECO:0000256" key="1">
    <source>
        <dbReference type="SAM" id="Phobius"/>
    </source>
</evidence>
<keyword evidence="1" id="KW-0812">Transmembrane</keyword>